<proteinExistence type="predicted"/>
<evidence type="ECO:0000313" key="3">
    <source>
        <dbReference type="EMBL" id="QHL90460.1"/>
    </source>
</evidence>
<accession>A0A7Z2NW52</accession>
<keyword evidence="1" id="KW-0732">Signal</keyword>
<keyword evidence="4" id="KW-1185">Reference proteome</keyword>
<dbReference type="EMBL" id="CP047895">
    <property type="protein sequence ID" value="QHL90460.1"/>
    <property type="molecule type" value="Genomic_DNA"/>
</dbReference>
<protein>
    <recommendedName>
        <fullName evidence="2">L,D-transpeptidase scaffold domain-containing protein</fullName>
    </recommendedName>
</protein>
<dbReference type="KEGG" id="schy:GVO57_05955"/>
<dbReference type="RefSeq" id="WP_160592388.1">
    <property type="nucleotide sequence ID" value="NZ_CP047895.1"/>
</dbReference>
<feature type="domain" description="L,D-transpeptidase scaffold" evidence="2">
    <location>
        <begin position="43"/>
        <end position="153"/>
    </location>
</feature>
<dbReference type="AlphaFoldDB" id="A0A7Z2NW52"/>
<dbReference type="Pfam" id="PF20142">
    <property type="entry name" value="Scaffold"/>
    <property type="match status" value="1"/>
</dbReference>
<gene>
    <name evidence="3" type="ORF">GVO57_05955</name>
</gene>
<organism evidence="3 4">
    <name type="scientific">Sphingomonas changnyeongensis</name>
    <dbReference type="NCBI Taxonomy" id="2698679"/>
    <lineage>
        <taxon>Bacteria</taxon>
        <taxon>Pseudomonadati</taxon>
        <taxon>Pseudomonadota</taxon>
        <taxon>Alphaproteobacteria</taxon>
        <taxon>Sphingomonadales</taxon>
        <taxon>Sphingomonadaceae</taxon>
        <taxon>Sphingomonas</taxon>
    </lineage>
</organism>
<reference evidence="3 4" key="1">
    <citation type="submission" date="2020-01" db="EMBL/GenBank/DDBJ databases">
        <title>Sphingomonas sp. C33 whole genome sequece.</title>
        <authorList>
            <person name="Park C."/>
        </authorList>
    </citation>
    <scope>NUCLEOTIDE SEQUENCE [LARGE SCALE GENOMIC DNA]</scope>
    <source>
        <strain evidence="3 4">C33</strain>
    </source>
</reference>
<evidence type="ECO:0000313" key="4">
    <source>
        <dbReference type="Proteomes" id="UP000464468"/>
    </source>
</evidence>
<evidence type="ECO:0000259" key="2">
    <source>
        <dbReference type="Pfam" id="PF20142"/>
    </source>
</evidence>
<sequence length="196" mass="20619">MAGDTGHRGEWRTPRRLSAIAATVLALSAAVLHAAPDAGGMADPAWSTPAAQGLRAAIDAVTAEGLDPRDYAPDALDRAIRAGEPAALSAAATTSYRMLARDLIQGHVRAEARRDWHVAGPVAEIAAIDRMMAAALASGRVGPELAALAPATPNIGRCARRWPRRRRAMPRGSRRCASTWSAGAGCRVTWGRGICW</sequence>
<dbReference type="InterPro" id="IPR045380">
    <property type="entry name" value="LD_TPept_scaffold_dom"/>
</dbReference>
<evidence type="ECO:0000256" key="1">
    <source>
        <dbReference type="SAM" id="SignalP"/>
    </source>
</evidence>
<feature type="chain" id="PRO_5030687892" description="L,D-transpeptidase scaffold domain-containing protein" evidence="1">
    <location>
        <begin position="35"/>
        <end position="196"/>
    </location>
</feature>
<feature type="signal peptide" evidence="1">
    <location>
        <begin position="1"/>
        <end position="34"/>
    </location>
</feature>
<dbReference type="Proteomes" id="UP000464468">
    <property type="component" value="Chromosome"/>
</dbReference>
<name>A0A7Z2NW52_9SPHN</name>